<evidence type="ECO:0000313" key="3">
    <source>
        <dbReference type="Proteomes" id="UP000314294"/>
    </source>
</evidence>
<dbReference type="AlphaFoldDB" id="A0A4Z2GMC7"/>
<evidence type="ECO:0000313" key="2">
    <source>
        <dbReference type="EMBL" id="TNN54666.1"/>
    </source>
</evidence>
<evidence type="ECO:0000256" key="1">
    <source>
        <dbReference type="SAM" id="MobiDB-lite"/>
    </source>
</evidence>
<dbReference type="Proteomes" id="UP000314294">
    <property type="component" value="Unassembled WGS sequence"/>
</dbReference>
<reference evidence="2 3" key="1">
    <citation type="submission" date="2019-03" db="EMBL/GenBank/DDBJ databases">
        <title>First draft genome of Liparis tanakae, snailfish: a comprehensive survey of snailfish specific genes.</title>
        <authorList>
            <person name="Kim W."/>
            <person name="Song I."/>
            <person name="Jeong J.-H."/>
            <person name="Kim D."/>
            <person name="Kim S."/>
            <person name="Ryu S."/>
            <person name="Song J.Y."/>
            <person name="Lee S.K."/>
        </authorList>
    </citation>
    <scope>NUCLEOTIDE SEQUENCE [LARGE SCALE GENOMIC DNA]</scope>
    <source>
        <tissue evidence="2">Muscle</tissue>
    </source>
</reference>
<sequence>MEGRGACRSARGDQLGDGTAVPLGGSASIVPLMHVSCERGGRSLSVFHVSSQQDEQRSSWT</sequence>
<gene>
    <name evidence="2" type="ORF">EYF80_035148</name>
</gene>
<dbReference type="EMBL" id="SRLO01000478">
    <property type="protein sequence ID" value="TNN54666.1"/>
    <property type="molecule type" value="Genomic_DNA"/>
</dbReference>
<accession>A0A4Z2GMC7</accession>
<name>A0A4Z2GMC7_9TELE</name>
<keyword evidence="3" id="KW-1185">Reference proteome</keyword>
<organism evidence="2 3">
    <name type="scientific">Liparis tanakae</name>
    <name type="common">Tanaka's snailfish</name>
    <dbReference type="NCBI Taxonomy" id="230148"/>
    <lineage>
        <taxon>Eukaryota</taxon>
        <taxon>Metazoa</taxon>
        <taxon>Chordata</taxon>
        <taxon>Craniata</taxon>
        <taxon>Vertebrata</taxon>
        <taxon>Euteleostomi</taxon>
        <taxon>Actinopterygii</taxon>
        <taxon>Neopterygii</taxon>
        <taxon>Teleostei</taxon>
        <taxon>Neoteleostei</taxon>
        <taxon>Acanthomorphata</taxon>
        <taxon>Eupercaria</taxon>
        <taxon>Perciformes</taxon>
        <taxon>Cottioidei</taxon>
        <taxon>Cottales</taxon>
        <taxon>Liparidae</taxon>
        <taxon>Liparis</taxon>
    </lineage>
</organism>
<comment type="caution">
    <text evidence="2">The sequence shown here is derived from an EMBL/GenBank/DDBJ whole genome shotgun (WGS) entry which is preliminary data.</text>
</comment>
<feature type="region of interest" description="Disordered" evidence="1">
    <location>
        <begin position="1"/>
        <end position="23"/>
    </location>
</feature>
<proteinExistence type="predicted"/>
<protein>
    <submittedName>
        <fullName evidence="2">Uncharacterized protein</fullName>
    </submittedName>
</protein>